<proteinExistence type="predicted"/>
<name>A0AAN8YMG8_SOLBU</name>
<protein>
    <recommendedName>
        <fullName evidence="5">SWIM-type domain-containing protein</fullName>
    </recommendedName>
</protein>
<evidence type="ECO:0000256" key="4">
    <source>
        <dbReference type="PROSITE-ProRule" id="PRU00325"/>
    </source>
</evidence>
<dbReference type="PANTHER" id="PTHR31973">
    <property type="entry name" value="POLYPROTEIN, PUTATIVE-RELATED"/>
    <property type="match status" value="1"/>
</dbReference>
<organism evidence="6 7">
    <name type="scientific">Solanum bulbocastanum</name>
    <name type="common">Wild potato</name>
    <dbReference type="NCBI Taxonomy" id="147425"/>
    <lineage>
        <taxon>Eukaryota</taxon>
        <taxon>Viridiplantae</taxon>
        <taxon>Streptophyta</taxon>
        <taxon>Embryophyta</taxon>
        <taxon>Tracheophyta</taxon>
        <taxon>Spermatophyta</taxon>
        <taxon>Magnoliopsida</taxon>
        <taxon>eudicotyledons</taxon>
        <taxon>Gunneridae</taxon>
        <taxon>Pentapetalae</taxon>
        <taxon>asterids</taxon>
        <taxon>lamiids</taxon>
        <taxon>Solanales</taxon>
        <taxon>Solanaceae</taxon>
        <taxon>Solanoideae</taxon>
        <taxon>Solaneae</taxon>
        <taxon>Solanum</taxon>
    </lineage>
</organism>
<keyword evidence="1" id="KW-0479">Metal-binding</keyword>
<dbReference type="PANTHER" id="PTHR31973:SF191">
    <property type="entry name" value="OS05G0489400 PROTEIN"/>
    <property type="match status" value="1"/>
</dbReference>
<evidence type="ECO:0000259" key="5">
    <source>
        <dbReference type="PROSITE" id="PS50966"/>
    </source>
</evidence>
<dbReference type="AlphaFoldDB" id="A0AAN8YMG8"/>
<evidence type="ECO:0000256" key="1">
    <source>
        <dbReference type="ARBA" id="ARBA00022723"/>
    </source>
</evidence>
<comment type="caution">
    <text evidence="6">The sequence shown here is derived from an EMBL/GenBank/DDBJ whole genome shotgun (WGS) entry which is preliminary data.</text>
</comment>
<dbReference type="EMBL" id="JBANQN010000001">
    <property type="protein sequence ID" value="KAK6802828.1"/>
    <property type="molecule type" value="Genomic_DNA"/>
</dbReference>
<feature type="domain" description="SWIM-type" evidence="5">
    <location>
        <begin position="46"/>
        <end position="78"/>
    </location>
</feature>
<dbReference type="GO" id="GO:0008270">
    <property type="term" value="F:zinc ion binding"/>
    <property type="evidence" value="ECO:0007669"/>
    <property type="project" value="UniProtKB-KW"/>
</dbReference>
<keyword evidence="3" id="KW-0862">Zinc</keyword>
<gene>
    <name evidence="6" type="ORF">RDI58_000611</name>
</gene>
<dbReference type="PROSITE" id="PS50966">
    <property type="entry name" value="ZF_SWIM"/>
    <property type="match status" value="1"/>
</dbReference>
<reference evidence="6 7" key="1">
    <citation type="submission" date="2024-02" db="EMBL/GenBank/DDBJ databases">
        <title>de novo genome assembly of Solanum bulbocastanum strain 11H21.</title>
        <authorList>
            <person name="Hosaka A.J."/>
        </authorList>
    </citation>
    <scope>NUCLEOTIDE SEQUENCE [LARGE SCALE GENOMIC DNA]</scope>
    <source>
        <tissue evidence="6">Young leaves</tissue>
    </source>
</reference>
<dbReference type="InterPro" id="IPR007527">
    <property type="entry name" value="Znf_SWIM"/>
</dbReference>
<dbReference type="Pfam" id="PF04434">
    <property type="entry name" value="SWIM"/>
    <property type="match status" value="1"/>
</dbReference>
<accession>A0AAN8YMG8</accession>
<sequence>MMKYCQRICPKIMLKLEKNKAKAAECIATKSDQFHYQIEDIYLRLFSIDLKEKTCSCRRWDLTGIPCNHAIAAIWVKKDEPEIYVHKCYTGSSTIIESATSMQSNSFIAEQIVNQLNQPRVPKEQLRSSAFILEEISEHSKEVTRPLFIKRMGTQYVPISKLQEVLSQSRKRVGSDPRAKKKNVP</sequence>
<keyword evidence="7" id="KW-1185">Reference proteome</keyword>
<evidence type="ECO:0000256" key="2">
    <source>
        <dbReference type="ARBA" id="ARBA00022771"/>
    </source>
</evidence>
<keyword evidence="2 4" id="KW-0863">Zinc-finger</keyword>
<dbReference type="SMART" id="SM00575">
    <property type="entry name" value="ZnF_PMZ"/>
    <property type="match status" value="1"/>
</dbReference>
<evidence type="ECO:0000256" key="3">
    <source>
        <dbReference type="ARBA" id="ARBA00022833"/>
    </source>
</evidence>
<evidence type="ECO:0000313" key="6">
    <source>
        <dbReference type="EMBL" id="KAK6802828.1"/>
    </source>
</evidence>
<dbReference type="Proteomes" id="UP001371456">
    <property type="component" value="Unassembled WGS sequence"/>
</dbReference>
<dbReference type="InterPro" id="IPR006564">
    <property type="entry name" value="Znf_PMZ"/>
</dbReference>
<evidence type="ECO:0000313" key="7">
    <source>
        <dbReference type="Proteomes" id="UP001371456"/>
    </source>
</evidence>